<comment type="function">
    <text evidence="11">Catalyzes the first step of diphthamide biosynthesis, a post-translational modification of histidine which occurs in elongation factor 2.</text>
</comment>
<dbReference type="NCBIfam" id="TIGR00322">
    <property type="entry name" value="diphth2_R"/>
    <property type="match status" value="1"/>
</dbReference>
<keyword evidence="14" id="KW-1185">Reference proteome</keyword>
<dbReference type="PANTHER" id="PTHR10762:SF1">
    <property type="entry name" value="2-(3-AMINO-3-CARBOXYPROPYL)HISTIDINE SYNTHASE SUBUNIT 1"/>
    <property type="match status" value="1"/>
</dbReference>
<gene>
    <name evidence="13" type="ORF">BWQ96_09389</name>
</gene>
<feature type="region of interest" description="Disordered" evidence="12">
    <location>
        <begin position="1"/>
        <end position="58"/>
    </location>
</feature>
<feature type="compositionally biased region" description="Pro residues" evidence="12">
    <location>
        <begin position="1"/>
        <end position="10"/>
    </location>
</feature>
<dbReference type="Pfam" id="PF01866">
    <property type="entry name" value="Diphthamide_syn"/>
    <property type="match status" value="1"/>
</dbReference>
<dbReference type="InterPro" id="IPR042264">
    <property type="entry name" value="DPH1/DPH2_2"/>
</dbReference>
<evidence type="ECO:0000256" key="5">
    <source>
        <dbReference type="ARBA" id="ARBA00022679"/>
    </source>
</evidence>
<dbReference type="GO" id="GO:0017183">
    <property type="term" value="P:protein histidyl modification to diphthamide"/>
    <property type="evidence" value="ECO:0007669"/>
    <property type="project" value="UniProtKB-UniRule"/>
</dbReference>
<dbReference type="PANTHER" id="PTHR10762">
    <property type="entry name" value="DIPHTHAMIDE BIOSYNTHESIS PROTEIN"/>
    <property type="match status" value="1"/>
</dbReference>
<protein>
    <recommendedName>
        <fullName evidence="4 11">2-(3-amino-3-carboxypropyl)histidine synthase subunit 1</fullName>
        <ecNumber evidence="3 11">2.5.1.108</ecNumber>
    </recommendedName>
</protein>
<evidence type="ECO:0000256" key="1">
    <source>
        <dbReference type="ARBA" id="ARBA00005156"/>
    </source>
</evidence>
<evidence type="ECO:0000256" key="9">
    <source>
        <dbReference type="ARBA" id="ARBA00023014"/>
    </source>
</evidence>
<dbReference type="InterPro" id="IPR016435">
    <property type="entry name" value="DPH1/DPH2"/>
</dbReference>
<sequence length="435" mass="48740">MEPSDVPPRASPSQRKGRLIGSGLRNNADATDVVPSSFKSQNHKMLTPVSSSKQRPKLTQVPASLLSDPKLLDDIKALPSNYSFELPKTIHRIRQLHAARVALQLPDGLTMYATTLSDILRRHTSAETVILGDVTYGACCIDDLSARALGCDLLVHYGHSCLVPVQQTVIPTLYVFVHIAFNTAHLRECLLQNFSRESRLALVGTIQFVDSVHQLADQVRPHFQSVIVPQAKPLSPGELLGCTSPKIEHVDALVYVGDGRFHLESAMIANPNLRALRYDPYSKKLTEEEYMHEEMRTLRLKAVVEASNAKRFGVILGTLGRQGSPKILERVLKLLEETSRSFFVVLLSEITPSKVQKLEMSGVQAWVQIACPRLSIDWGHGYGKRPLLTTYETFVALGKYEWKEEYPMDFYSKNGGEWSNYYKDAKKRPVNVMQT</sequence>
<dbReference type="SFLD" id="SFLDS00032">
    <property type="entry name" value="Radical_SAM_3-amino-3-carboxyp"/>
    <property type="match status" value="1"/>
</dbReference>
<keyword evidence="8" id="KW-0408">Iron</keyword>
<evidence type="ECO:0000256" key="12">
    <source>
        <dbReference type="SAM" id="MobiDB-lite"/>
    </source>
</evidence>
<evidence type="ECO:0000313" key="14">
    <source>
        <dbReference type="Proteomes" id="UP000247409"/>
    </source>
</evidence>
<evidence type="ECO:0000256" key="10">
    <source>
        <dbReference type="ARBA" id="ARBA00048403"/>
    </source>
</evidence>
<name>A0A2V3IFM8_9FLOR</name>
<reference evidence="13 14" key="1">
    <citation type="journal article" date="2018" name="Mol. Biol. Evol.">
        <title>Analysis of the draft genome of the red seaweed Gracilariopsis chorda provides insights into genome size evolution in Rhodophyta.</title>
        <authorList>
            <person name="Lee J."/>
            <person name="Yang E.C."/>
            <person name="Graf L."/>
            <person name="Yang J.H."/>
            <person name="Qiu H."/>
            <person name="Zel Zion U."/>
            <person name="Chan C.X."/>
            <person name="Stephens T.G."/>
            <person name="Weber A.P.M."/>
            <person name="Boo G.H."/>
            <person name="Boo S.M."/>
            <person name="Kim K.M."/>
            <person name="Shin Y."/>
            <person name="Jung M."/>
            <person name="Lee S.J."/>
            <person name="Yim H.S."/>
            <person name="Lee J.H."/>
            <person name="Bhattacharya D."/>
            <person name="Yoon H.S."/>
        </authorList>
    </citation>
    <scope>NUCLEOTIDE SEQUENCE [LARGE SCALE GENOMIC DNA]</scope>
    <source>
        <strain evidence="13 14">SKKU-2015</strain>
        <tissue evidence="13">Whole body</tissue>
    </source>
</reference>
<keyword evidence="7" id="KW-0479">Metal-binding</keyword>
<keyword evidence="5 11" id="KW-0808">Transferase</keyword>
<dbReference type="UniPathway" id="UPA00559"/>
<dbReference type="EMBL" id="NBIV01000252">
    <property type="protein sequence ID" value="PXF40896.1"/>
    <property type="molecule type" value="Genomic_DNA"/>
</dbReference>
<evidence type="ECO:0000256" key="2">
    <source>
        <dbReference type="ARBA" id="ARBA00010173"/>
    </source>
</evidence>
<dbReference type="STRING" id="448386.A0A2V3IFM8"/>
<dbReference type="InterPro" id="IPR035435">
    <property type="entry name" value="DPH1/DPH2_euk_archaea"/>
</dbReference>
<feature type="compositionally biased region" description="Polar residues" evidence="12">
    <location>
        <begin position="37"/>
        <end position="53"/>
    </location>
</feature>
<dbReference type="GO" id="GO:0051539">
    <property type="term" value="F:4 iron, 4 sulfur cluster binding"/>
    <property type="evidence" value="ECO:0007669"/>
    <property type="project" value="UniProtKB-UniRule"/>
</dbReference>
<dbReference type="GO" id="GO:0090560">
    <property type="term" value="F:2-(3-amino-3-carboxypropyl)histidine synthase activity"/>
    <property type="evidence" value="ECO:0007669"/>
    <property type="project" value="UniProtKB-UniRule"/>
</dbReference>
<comment type="cofactor">
    <cofactor evidence="11">
        <name>[4Fe-4S] cluster</name>
        <dbReference type="ChEBI" id="CHEBI:49883"/>
    </cofactor>
    <text evidence="11">Binds 1 [4Fe-4S] cluster per subunit. The cluster is coordinated with 3 cysteines and an exchangeable S-adenosyl-L-methionine.</text>
</comment>
<dbReference type="FunFam" id="3.40.50.11840:FF:000001">
    <property type="entry name" value="2-(3-amino-3-carboxypropyl)histidine synthase subunit 1"/>
    <property type="match status" value="1"/>
</dbReference>
<keyword evidence="9" id="KW-0411">Iron-sulfur</keyword>
<evidence type="ECO:0000256" key="7">
    <source>
        <dbReference type="ARBA" id="ARBA00022723"/>
    </source>
</evidence>
<proteinExistence type="inferred from homology"/>
<organism evidence="13 14">
    <name type="scientific">Gracilariopsis chorda</name>
    <dbReference type="NCBI Taxonomy" id="448386"/>
    <lineage>
        <taxon>Eukaryota</taxon>
        <taxon>Rhodophyta</taxon>
        <taxon>Florideophyceae</taxon>
        <taxon>Rhodymeniophycidae</taxon>
        <taxon>Gracilariales</taxon>
        <taxon>Gracilariaceae</taxon>
        <taxon>Gracilariopsis</taxon>
    </lineage>
</organism>
<dbReference type="InterPro" id="IPR042265">
    <property type="entry name" value="DPH1/DPH2_3"/>
</dbReference>
<dbReference type="EC" id="2.5.1.108" evidence="3 11"/>
<dbReference type="InterPro" id="IPR042263">
    <property type="entry name" value="DPH1/DPH2_1"/>
</dbReference>
<comment type="caution">
    <text evidence="13">The sequence shown here is derived from an EMBL/GenBank/DDBJ whole genome shotgun (WGS) entry which is preliminary data.</text>
</comment>
<dbReference type="Proteomes" id="UP000247409">
    <property type="component" value="Unassembled WGS sequence"/>
</dbReference>
<keyword evidence="6 11" id="KW-0949">S-adenosyl-L-methionine</keyword>
<keyword evidence="11" id="KW-0004">4Fe-4S</keyword>
<dbReference type="FunFam" id="3.40.50.11860:FF:000002">
    <property type="entry name" value="2-(3-amino-3-carboxypropyl)histidine synthase subunit 1"/>
    <property type="match status" value="1"/>
</dbReference>
<evidence type="ECO:0000256" key="8">
    <source>
        <dbReference type="ARBA" id="ARBA00023004"/>
    </source>
</evidence>
<comment type="catalytic activity">
    <reaction evidence="10 11">
        <text>L-histidyl-[translation elongation factor 2] + S-adenosyl-L-methionine = 2-[(3S)-amino-3-carboxypropyl]-L-histidyl-[translation elongation factor 2] + S-methyl-5'-thioadenosine + H(+)</text>
        <dbReference type="Rhea" id="RHEA:36783"/>
        <dbReference type="Rhea" id="RHEA-COMP:9748"/>
        <dbReference type="Rhea" id="RHEA-COMP:9749"/>
        <dbReference type="ChEBI" id="CHEBI:15378"/>
        <dbReference type="ChEBI" id="CHEBI:17509"/>
        <dbReference type="ChEBI" id="CHEBI:29979"/>
        <dbReference type="ChEBI" id="CHEBI:59789"/>
        <dbReference type="ChEBI" id="CHEBI:73995"/>
        <dbReference type="EC" id="2.5.1.108"/>
    </reaction>
</comment>
<evidence type="ECO:0000256" key="6">
    <source>
        <dbReference type="ARBA" id="ARBA00022691"/>
    </source>
</evidence>
<evidence type="ECO:0000313" key="13">
    <source>
        <dbReference type="EMBL" id="PXF40896.1"/>
    </source>
</evidence>
<dbReference type="Gene3D" id="3.40.50.11840">
    <property type="entry name" value="Diphthamide synthesis DPH1/DPH2 domain 1"/>
    <property type="match status" value="1"/>
</dbReference>
<dbReference type="GO" id="GO:0046872">
    <property type="term" value="F:metal ion binding"/>
    <property type="evidence" value="ECO:0007669"/>
    <property type="project" value="UniProtKB-KW"/>
</dbReference>
<evidence type="ECO:0000256" key="4">
    <source>
        <dbReference type="ARBA" id="ARBA00021915"/>
    </source>
</evidence>
<dbReference type="PIRSF" id="PIRSF004967">
    <property type="entry name" value="DPH1"/>
    <property type="match status" value="1"/>
</dbReference>
<dbReference type="FunFam" id="3.40.50.11850:FF:000001">
    <property type="entry name" value="2-(3-amino-3-carboxypropyl)histidine synthase subunit 1"/>
    <property type="match status" value="1"/>
</dbReference>
<comment type="pathway">
    <text evidence="1 11">Protein modification; peptidyl-diphthamide biosynthesis.</text>
</comment>
<dbReference type="Gene3D" id="3.40.50.11850">
    <property type="entry name" value="Diphthamide synthesis DPH1/DPH2 domain 2"/>
    <property type="match status" value="1"/>
</dbReference>
<dbReference type="Gene3D" id="3.40.50.11860">
    <property type="entry name" value="Diphthamide synthesis DPH1/DPH2 domain 3"/>
    <property type="match status" value="1"/>
</dbReference>
<dbReference type="AlphaFoldDB" id="A0A2V3IFM8"/>
<evidence type="ECO:0000256" key="3">
    <source>
        <dbReference type="ARBA" id="ARBA00012221"/>
    </source>
</evidence>
<dbReference type="OrthoDB" id="1649088at2759"/>
<comment type="similarity">
    <text evidence="2 11">Belongs to the DPH1/DPH2 family. DPH1 subfamily.</text>
</comment>
<evidence type="ECO:0000256" key="11">
    <source>
        <dbReference type="PIRNR" id="PIRNR004967"/>
    </source>
</evidence>
<accession>A0A2V3IFM8</accession>